<keyword evidence="5" id="KW-0206">Cytoskeleton</keyword>
<sequence length="680" mass="78592">MRTCSGQFRHCGENQRNDRLQWFELKISVCVLLKKQSHLHLGCPGEIMAAHQSTEWRTVCEKFRLAQELSEIESRKDPENNPFRSKYKARDLLKEIHCSLVKIHIEEEEEGEDDNEADGGSMQIAEGEPGNECGKTCTGDSPAGLRAARLAVLQYYLGVNHIETEELSAGEQHLMNCMKLIDKCTTTRENVSLFIQARNQLGILWAGRDEIEKAQGFLEIAESMYLLYMKEDGQPPLDLQDYFVSEGEELSQQEKIRRFEMAYTHTLYYLAQVYKNLEQYERSGQYCHSTLQRQLEYKQFVPLEWAINAATLSQYYITKTRYMEARHCLAAASVIATLAGEIPSEAAAKESDAECEKREELLQKRAEIARCWIKYCLNLMQDAKKLLEDNIGELDLDRQEELKRARQNEEEEKEKGRKSAILFGSSDTFDSICSLEEKISSMLPLDFEEARSIFLVGQSYVAQAKEYFAMDGHVTDHIEILQDHSALFKVLAFFEQDLERRCKMHKRRVDLLEPICKDLNAQYYLLICRQLQFELAESYYEMMDLKLAVADKQDQPDVHTIKKFNNLCSSSMKYYQMFLDSIRSPEGKFPEKLEDEVLRPALVAKFRVARLQSKLISNNLATQLENLNHSLESYSFIVQYCEENPEAKKAVETELELSNEMVSLLPLKINRIRSNMASCN</sequence>
<dbReference type="OMA" id="ICRECWY"/>
<name>A0A8C1D3M8_CYPCA</name>
<evidence type="ECO:0000256" key="6">
    <source>
        <dbReference type="SAM" id="MobiDB-lite"/>
    </source>
</evidence>
<evidence type="ECO:0000256" key="1">
    <source>
        <dbReference type="ARBA" id="ARBA00004245"/>
    </source>
</evidence>
<proteinExistence type="inferred from homology"/>
<feature type="compositionally biased region" description="Acidic residues" evidence="6">
    <location>
        <begin position="107"/>
        <end position="117"/>
    </location>
</feature>
<dbReference type="GO" id="GO:0000226">
    <property type="term" value="P:microtubule cytoskeleton organization"/>
    <property type="evidence" value="ECO:0007669"/>
    <property type="project" value="TreeGrafter"/>
</dbReference>
<accession>A0A8C1D3M8</accession>
<evidence type="ECO:0000256" key="4">
    <source>
        <dbReference type="ARBA" id="ARBA00022490"/>
    </source>
</evidence>
<evidence type="ECO:0000313" key="8">
    <source>
        <dbReference type="Proteomes" id="UP001108240"/>
    </source>
</evidence>
<dbReference type="GO" id="GO:0021952">
    <property type="term" value="P:central nervous system projection neuron axonogenesis"/>
    <property type="evidence" value="ECO:0007669"/>
    <property type="project" value="TreeGrafter"/>
</dbReference>
<evidence type="ECO:0000256" key="5">
    <source>
        <dbReference type="ARBA" id="ARBA00023212"/>
    </source>
</evidence>
<keyword evidence="4" id="KW-0963">Cytoplasm</keyword>
<dbReference type="PANTHER" id="PTHR46321:SF1">
    <property type="entry name" value="KIF-BINDING PROTEIN"/>
    <property type="match status" value="1"/>
</dbReference>
<dbReference type="InterPro" id="IPR022083">
    <property type="entry name" value="KBP"/>
</dbReference>
<protein>
    <recommendedName>
        <fullName evidence="3">KIF-binding protein</fullName>
    </recommendedName>
</protein>
<comment type="subcellular location">
    <subcellularLocation>
        <location evidence="1">Cytoplasm</location>
        <location evidence="1">Cytoskeleton</location>
    </subcellularLocation>
</comment>
<feature type="region of interest" description="Disordered" evidence="6">
    <location>
        <begin position="107"/>
        <end position="137"/>
    </location>
</feature>
<organism evidence="7 8">
    <name type="scientific">Cyprinus carpio carpio</name>
    <dbReference type="NCBI Taxonomy" id="630221"/>
    <lineage>
        <taxon>Eukaryota</taxon>
        <taxon>Metazoa</taxon>
        <taxon>Chordata</taxon>
        <taxon>Craniata</taxon>
        <taxon>Vertebrata</taxon>
        <taxon>Euteleostomi</taxon>
        <taxon>Actinopterygii</taxon>
        <taxon>Neopterygii</taxon>
        <taxon>Teleostei</taxon>
        <taxon>Ostariophysi</taxon>
        <taxon>Cypriniformes</taxon>
        <taxon>Cyprinidae</taxon>
        <taxon>Cyprininae</taxon>
        <taxon>Cyprinus</taxon>
    </lineage>
</organism>
<dbReference type="AlphaFoldDB" id="A0A8C1D3M8"/>
<keyword evidence="8" id="KW-1185">Reference proteome</keyword>
<reference evidence="7" key="1">
    <citation type="submission" date="2025-08" db="UniProtKB">
        <authorList>
            <consortium name="Ensembl"/>
        </authorList>
    </citation>
    <scope>IDENTIFICATION</scope>
</reference>
<dbReference type="GO" id="GO:0005856">
    <property type="term" value="C:cytoskeleton"/>
    <property type="evidence" value="ECO:0007669"/>
    <property type="project" value="UniProtKB-SubCell"/>
</dbReference>
<dbReference type="PANTHER" id="PTHR46321">
    <property type="entry name" value="KIF1-BINDING PROTEIN"/>
    <property type="match status" value="1"/>
</dbReference>
<dbReference type="Proteomes" id="UP001108240">
    <property type="component" value="Unplaced"/>
</dbReference>
<dbReference type="GO" id="GO:1990535">
    <property type="term" value="P:neuron projection maintenance"/>
    <property type="evidence" value="ECO:0007669"/>
    <property type="project" value="TreeGrafter"/>
</dbReference>
<reference evidence="7" key="2">
    <citation type="submission" date="2025-09" db="UniProtKB">
        <authorList>
            <consortium name="Ensembl"/>
        </authorList>
    </citation>
    <scope>IDENTIFICATION</scope>
</reference>
<dbReference type="Ensembl" id="ENSCCRT00000061983.2">
    <property type="protein sequence ID" value="ENSCCRP00000057186.2"/>
    <property type="gene ID" value="ENSCCRG00000060294.1"/>
</dbReference>
<dbReference type="GeneTree" id="ENSGT00390000013819"/>
<evidence type="ECO:0000256" key="3">
    <source>
        <dbReference type="ARBA" id="ARBA00016840"/>
    </source>
</evidence>
<evidence type="ECO:0000313" key="7">
    <source>
        <dbReference type="Ensembl" id="ENSCCRP00000057186.2"/>
    </source>
</evidence>
<comment type="similarity">
    <text evidence="2">Belongs to the KIF-binding protein family.</text>
</comment>
<dbReference type="Pfam" id="PF12309">
    <property type="entry name" value="KBP_C"/>
    <property type="match status" value="1"/>
</dbReference>
<evidence type="ECO:0000256" key="2">
    <source>
        <dbReference type="ARBA" id="ARBA00010305"/>
    </source>
</evidence>